<name>A0A3D4S3A5_9ENTE</name>
<dbReference type="GO" id="GO:0005524">
    <property type="term" value="F:ATP binding"/>
    <property type="evidence" value="ECO:0007669"/>
    <property type="project" value="UniProtKB-KW"/>
</dbReference>
<comment type="subcellular location">
    <subcellularLocation>
        <location evidence="1">Cell membrane</location>
        <topology evidence="1">Multi-pass membrane protein</topology>
    </subcellularLocation>
</comment>
<dbReference type="InterPro" id="IPR003593">
    <property type="entry name" value="AAA+_ATPase"/>
</dbReference>
<evidence type="ECO:0000256" key="6">
    <source>
        <dbReference type="ARBA" id="ARBA00022989"/>
    </source>
</evidence>
<feature type="transmembrane region" description="Helical" evidence="8">
    <location>
        <begin position="30"/>
        <end position="52"/>
    </location>
</feature>
<evidence type="ECO:0000313" key="12">
    <source>
        <dbReference type="Proteomes" id="UP000262195"/>
    </source>
</evidence>
<feature type="domain" description="ABC transporter" evidence="9">
    <location>
        <begin position="349"/>
        <end position="583"/>
    </location>
</feature>
<proteinExistence type="predicted"/>
<dbReference type="Pfam" id="PF00664">
    <property type="entry name" value="ABC_membrane"/>
    <property type="match status" value="1"/>
</dbReference>
<dbReference type="InterPro" id="IPR039421">
    <property type="entry name" value="Type_1_exporter"/>
</dbReference>
<dbReference type="InterPro" id="IPR003439">
    <property type="entry name" value="ABC_transporter-like_ATP-bd"/>
</dbReference>
<dbReference type="STRING" id="1121105.GCA_000421665_01195"/>
<dbReference type="AlphaFoldDB" id="A0A3D4S3A5"/>
<dbReference type="InterPro" id="IPR011527">
    <property type="entry name" value="ABC1_TM_dom"/>
</dbReference>
<reference evidence="11 12" key="1">
    <citation type="journal article" date="2018" name="Nat. Biotechnol.">
        <title>A standardized bacterial taxonomy based on genome phylogeny substantially revises the tree of life.</title>
        <authorList>
            <person name="Parks D.H."/>
            <person name="Chuvochina M."/>
            <person name="Waite D.W."/>
            <person name="Rinke C."/>
            <person name="Skarshewski A."/>
            <person name="Chaumeil P.A."/>
            <person name="Hugenholtz P."/>
        </authorList>
    </citation>
    <scope>NUCLEOTIDE SEQUENCE [LARGE SCALE GENOMIC DNA]</scope>
    <source>
        <strain evidence="11">UBA11306</strain>
    </source>
</reference>
<feature type="transmembrane region" description="Helical" evidence="8">
    <location>
        <begin position="254"/>
        <end position="275"/>
    </location>
</feature>
<dbReference type="GO" id="GO:0016887">
    <property type="term" value="F:ATP hydrolysis activity"/>
    <property type="evidence" value="ECO:0007669"/>
    <property type="project" value="InterPro"/>
</dbReference>
<keyword evidence="3 8" id="KW-0812">Transmembrane</keyword>
<dbReference type="GO" id="GO:0140359">
    <property type="term" value="F:ABC-type transporter activity"/>
    <property type="evidence" value="ECO:0007669"/>
    <property type="project" value="InterPro"/>
</dbReference>
<sequence length="589" mass="67802">MEKRPHFTTGESFAILKRIVRYTFPFKKTFGISLLFSLLLALTNMLMPLIIQRFMDDYIRTGKATVRIALLFAITYLSANLFKMVFQYLERYLFTKASLKTVEHIRNTLFTKINTLGVKFFDSTPAGSLVSRLTNDTETVRDFWNVFLAIIEGSFGMVTVLIAMFALNFQISLYFLIFIPIMLFLIWFYQRYSSVVYRTMRERLSQLNSQLNESISGMAIIQQFNQEKRLTREFEKINNAYFVDRKRMVRMNSLLLNPVINMLQTLALVIILSLFSHRALSNHVEIGIIYAFTTYISNFFSPMRMVMGNLSIYQDGLVSSSRILDLMDNTELAPKQLINNSAKITEGAIEFKNVSFAYDQKNLVLKNISFKVNPGETVALVGHTGSGKSSIINLFMRFYDFDEGEITIDGYSIKELPLSELRTKVGLVMQDSFLFYGDIYHNIALLDRNISENDVREAARFVDAEHFIEGLNEQYHAKVIERGTGYSSGEKQLLSFARTIVRKPKILVMDEATANIDTETEAVIQKSLRMMRKGRTTIAIAHRLSTINDADQILVLDHGQIVERGTHDELIAKEGIYYKMYQIQSHHEF</sequence>
<evidence type="ECO:0000256" key="2">
    <source>
        <dbReference type="ARBA" id="ARBA00022448"/>
    </source>
</evidence>
<dbReference type="SUPFAM" id="SSF90123">
    <property type="entry name" value="ABC transporter transmembrane region"/>
    <property type="match status" value="1"/>
</dbReference>
<dbReference type="EMBL" id="DQHO01000009">
    <property type="protein sequence ID" value="HCS93315.1"/>
    <property type="molecule type" value="Genomic_DNA"/>
</dbReference>
<dbReference type="CDD" id="cd18544">
    <property type="entry name" value="ABC_6TM_TmrA_like"/>
    <property type="match status" value="1"/>
</dbReference>
<accession>A0A3D4S3A5</accession>
<evidence type="ECO:0000259" key="9">
    <source>
        <dbReference type="PROSITE" id="PS50893"/>
    </source>
</evidence>
<dbReference type="Gene3D" id="3.40.50.300">
    <property type="entry name" value="P-loop containing nucleotide triphosphate hydrolases"/>
    <property type="match status" value="1"/>
</dbReference>
<keyword evidence="7 8" id="KW-0472">Membrane</keyword>
<dbReference type="SUPFAM" id="SSF52540">
    <property type="entry name" value="P-loop containing nucleoside triphosphate hydrolases"/>
    <property type="match status" value="1"/>
</dbReference>
<dbReference type="GO" id="GO:0005886">
    <property type="term" value="C:plasma membrane"/>
    <property type="evidence" value="ECO:0007669"/>
    <property type="project" value="UniProtKB-SubCell"/>
</dbReference>
<dbReference type="PANTHER" id="PTHR24221">
    <property type="entry name" value="ATP-BINDING CASSETTE SUB-FAMILY B"/>
    <property type="match status" value="1"/>
</dbReference>
<dbReference type="SMART" id="SM00382">
    <property type="entry name" value="AAA"/>
    <property type="match status" value="1"/>
</dbReference>
<evidence type="ECO:0000256" key="4">
    <source>
        <dbReference type="ARBA" id="ARBA00022741"/>
    </source>
</evidence>
<feature type="transmembrane region" description="Helical" evidence="8">
    <location>
        <begin position="171"/>
        <end position="189"/>
    </location>
</feature>
<dbReference type="Proteomes" id="UP000262195">
    <property type="component" value="Unassembled WGS sequence"/>
</dbReference>
<comment type="caution">
    <text evidence="11">The sequence shown here is derived from an EMBL/GenBank/DDBJ whole genome shotgun (WGS) entry which is preliminary data.</text>
</comment>
<feature type="transmembrane region" description="Helical" evidence="8">
    <location>
        <begin position="143"/>
        <end position="165"/>
    </location>
</feature>
<dbReference type="Gene3D" id="1.20.1560.10">
    <property type="entry name" value="ABC transporter type 1, transmembrane domain"/>
    <property type="match status" value="1"/>
</dbReference>
<gene>
    <name evidence="11" type="ORF">DIW15_01235</name>
</gene>
<evidence type="ECO:0000259" key="10">
    <source>
        <dbReference type="PROSITE" id="PS50929"/>
    </source>
</evidence>
<protein>
    <submittedName>
        <fullName evidence="11">ABC transporter ATP-binding protein</fullName>
    </submittedName>
</protein>
<feature type="domain" description="ABC transmembrane type-1" evidence="10">
    <location>
        <begin position="32"/>
        <end position="315"/>
    </location>
</feature>
<dbReference type="PROSITE" id="PS00211">
    <property type="entry name" value="ABC_TRANSPORTER_1"/>
    <property type="match status" value="1"/>
</dbReference>
<dbReference type="InterPro" id="IPR017871">
    <property type="entry name" value="ABC_transporter-like_CS"/>
</dbReference>
<evidence type="ECO:0000256" key="3">
    <source>
        <dbReference type="ARBA" id="ARBA00022692"/>
    </source>
</evidence>
<feature type="transmembrane region" description="Helical" evidence="8">
    <location>
        <begin position="64"/>
        <end position="86"/>
    </location>
</feature>
<feature type="transmembrane region" description="Helical" evidence="8">
    <location>
        <begin position="281"/>
        <end position="300"/>
    </location>
</feature>
<evidence type="ECO:0000256" key="8">
    <source>
        <dbReference type="SAM" id="Phobius"/>
    </source>
</evidence>
<keyword evidence="4" id="KW-0547">Nucleotide-binding</keyword>
<keyword evidence="6 8" id="KW-1133">Transmembrane helix</keyword>
<dbReference type="PANTHER" id="PTHR24221:SF430">
    <property type="entry name" value="MULTIDRUG RESISTANCE ABC TRANSPORTER ATP-BINDING_PERMEASE PROTEIN YHEH-RELATED"/>
    <property type="match status" value="1"/>
</dbReference>
<dbReference type="InterPro" id="IPR027417">
    <property type="entry name" value="P-loop_NTPase"/>
</dbReference>
<keyword evidence="5 11" id="KW-0067">ATP-binding</keyword>
<evidence type="ECO:0000313" key="11">
    <source>
        <dbReference type="EMBL" id="HCS93315.1"/>
    </source>
</evidence>
<evidence type="ECO:0000256" key="1">
    <source>
        <dbReference type="ARBA" id="ARBA00004651"/>
    </source>
</evidence>
<dbReference type="FunFam" id="3.40.50.300:FF:000287">
    <property type="entry name" value="Multidrug ABC transporter ATP-binding protein"/>
    <property type="match status" value="1"/>
</dbReference>
<dbReference type="InterPro" id="IPR036640">
    <property type="entry name" value="ABC1_TM_sf"/>
</dbReference>
<organism evidence="11 12">
    <name type="scientific">Bavariicoccus seileri</name>
    <dbReference type="NCBI Taxonomy" id="549685"/>
    <lineage>
        <taxon>Bacteria</taxon>
        <taxon>Bacillati</taxon>
        <taxon>Bacillota</taxon>
        <taxon>Bacilli</taxon>
        <taxon>Lactobacillales</taxon>
        <taxon>Enterococcaceae</taxon>
        <taxon>Bavariicoccus</taxon>
    </lineage>
</organism>
<keyword evidence="2" id="KW-0813">Transport</keyword>
<dbReference type="PROSITE" id="PS50893">
    <property type="entry name" value="ABC_TRANSPORTER_2"/>
    <property type="match status" value="1"/>
</dbReference>
<evidence type="ECO:0000256" key="7">
    <source>
        <dbReference type="ARBA" id="ARBA00023136"/>
    </source>
</evidence>
<dbReference type="PROSITE" id="PS50929">
    <property type="entry name" value="ABC_TM1F"/>
    <property type="match status" value="1"/>
</dbReference>
<evidence type="ECO:0000256" key="5">
    <source>
        <dbReference type="ARBA" id="ARBA00022840"/>
    </source>
</evidence>
<dbReference type="GO" id="GO:0034040">
    <property type="term" value="F:ATPase-coupled lipid transmembrane transporter activity"/>
    <property type="evidence" value="ECO:0007669"/>
    <property type="project" value="TreeGrafter"/>
</dbReference>
<dbReference type="Pfam" id="PF00005">
    <property type="entry name" value="ABC_tran"/>
    <property type="match status" value="1"/>
</dbReference>